<feature type="compositionally biased region" description="Polar residues" evidence="2">
    <location>
        <begin position="86"/>
        <end position="98"/>
    </location>
</feature>
<protein>
    <submittedName>
        <fullName evidence="3">Uncharacterized protein</fullName>
    </submittedName>
</protein>
<name>A0ABU6XSS6_9FABA</name>
<organism evidence="3 4">
    <name type="scientific">Stylosanthes scabra</name>
    <dbReference type="NCBI Taxonomy" id="79078"/>
    <lineage>
        <taxon>Eukaryota</taxon>
        <taxon>Viridiplantae</taxon>
        <taxon>Streptophyta</taxon>
        <taxon>Embryophyta</taxon>
        <taxon>Tracheophyta</taxon>
        <taxon>Spermatophyta</taxon>
        <taxon>Magnoliopsida</taxon>
        <taxon>eudicotyledons</taxon>
        <taxon>Gunneridae</taxon>
        <taxon>Pentapetalae</taxon>
        <taxon>rosids</taxon>
        <taxon>fabids</taxon>
        <taxon>Fabales</taxon>
        <taxon>Fabaceae</taxon>
        <taxon>Papilionoideae</taxon>
        <taxon>50 kb inversion clade</taxon>
        <taxon>dalbergioids sensu lato</taxon>
        <taxon>Dalbergieae</taxon>
        <taxon>Pterocarpus clade</taxon>
        <taxon>Stylosanthes</taxon>
    </lineage>
</organism>
<evidence type="ECO:0000256" key="2">
    <source>
        <dbReference type="SAM" id="MobiDB-lite"/>
    </source>
</evidence>
<dbReference type="Proteomes" id="UP001341840">
    <property type="component" value="Unassembled WGS sequence"/>
</dbReference>
<evidence type="ECO:0000313" key="3">
    <source>
        <dbReference type="EMBL" id="MED6200571.1"/>
    </source>
</evidence>
<reference evidence="3 4" key="1">
    <citation type="journal article" date="2023" name="Plants (Basel)">
        <title>Bridging the Gap: Combining Genomics and Transcriptomics Approaches to Understand Stylosanthes scabra, an Orphan Legume from the Brazilian Caatinga.</title>
        <authorList>
            <person name="Ferreira-Neto J.R.C."/>
            <person name="da Silva M.D."/>
            <person name="Binneck E."/>
            <person name="de Melo N.F."/>
            <person name="da Silva R.H."/>
            <person name="de Melo A.L.T.M."/>
            <person name="Pandolfi V."/>
            <person name="Bustamante F.O."/>
            <person name="Brasileiro-Vidal A.C."/>
            <person name="Benko-Iseppon A.M."/>
        </authorList>
    </citation>
    <scope>NUCLEOTIDE SEQUENCE [LARGE SCALE GENOMIC DNA]</scope>
    <source>
        <tissue evidence="3">Leaves</tissue>
    </source>
</reference>
<keyword evidence="1" id="KW-0175">Coiled coil</keyword>
<gene>
    <name evidence="3" type="ORF">PIB30_086482</name>
</gene>
<accession>A0ABU6XSS6</accession>
<feature type="region of interest" description="Disordered" evidence="2">
    <location>
        <begin position="1"/>
        <end position="42"/>
    </location>
</feature>
<feature type="region of interest" description="Disordered" evidence="2">
    <location>
        <begin position="86"/>
        <end position="116"/>
    </location>
</feature>
<dbReference type="EMBL" id="JASCZI010212932">
    <property type="protein sequence ID" value="MED6200571.1"/>
    <property type="molecule type" value="Genomic_DNA"/>
</dbReference>
<proteinExistence type="predicted"/>
<comment type="caution">
    <text evidence="3">The sequence shown here is derived from an EMBL/GenBank/DDBJ whole genome shotgun (WGS) entry which is preliminary data.</text>
</comment>
<evidence type="ECO:0000256" key="1">
    <source>
        <dbReference type="SAM" id="Coils"/>
    </source>
</evidence>
<feature type="compositionally biased region" description="Basic and acidic residues" evidence="2">
    <location>
        <begin position="24"/>
        <end position="42"/>
    </location>
</feature>
<keyword evidence="4" id="KW-1185">Reference proteome</keyword>
<evidence type="ECO:0000313" key="4">
    <source>
        <dbReference type="Proteomes" id="UP001341840"/>
    </source>
</evidence>
<sequence length="369" mass="40667">MEEQFNRQSFPEIARQNSISDSRSTIESRESYSFRVEEEEHSRLFEGSTFEQSFENWRVLTLSRHYSSSEGKGKLDYNVAFSNRSPRQAKTPFSNKESSPIDADEEDAEREETPPQALFTTPTLGAEQSLDLLLSQAKQVYSLGGKVPLSGGAGPKETVEPAAAGNVPPIPATLSKITAKIISLLGFPLEDLATYDKLKADLISAVNTLDDELPVSEDDLIHQFGDFVPGLYSSDLLALADQKKELDAVVDGWKLLCRRAFDCSEATLQMSQVLEQGKKSEQEAVARIEALEDELVAAKEGLANIRSANEDLSDKLKRYEGNKASLASATSKAKIDMGRARASFNAAEKKVEAFDQLCTRLKLSLGRFI</sequence>
<feature type="coiled-coil region" evidence="1">
    <location>
        <begin position="274"/>
        <end position="329"/>
    </location>
</feature>